<feature type="region of interest" description="Disordered" evidence="1">
    <location>
        <begin position="90"/>
        <end position="116"/>
    </location>
</feature>
<reference evidence="2 3" key="1">
    <citation type="submission" date="2019-03" db="EMBL/GenBank/DDBJ databases">
        <title>First draft genome of Liparis tanakae, snailfish: a comprehensive survey of snailfish specific genes.</title>
        <authorList>
            <person name="Kim W."/>
            <person name="Song I."/>
            <person name="Jeong J.-H."/>
            <person name="Kim D."/>
            <person name="Kim S."/>
            <person name="Ryu S."/>
            <person name="Song J.Y."/>
            <person name="Lee S.K."/>
        </authorList>
    </citation>
    <scope>NUCLEOTIDE SEQUENCE [LARGE SCALE GENOMIC DNA]</scope>
    <source>
        <tissue evidence="2">Muscle</tissue>
    </source>
</reference>
<sequence>MAYSRMVMAGTSLTSFSAENVTPDLVSTGADWFGLPSSLQVDRCFRREEAPASLCLFSSECSHAVSERALVVQGDSKHFPSQYICSEAAERDETGCSSGDAFTDTDREGNLMSVKP</sequence>
<protein>
    <submittedName>
        <fullName evidence="2">Uncharacterized protein</fullName>
    </submittedName>
</protein>
<dbReference type="AlphaFoldDB" id="A0A4Z2I4C1"/>
<accession>A0A4Z2I4C1</accession>
<comment type="caution">
    <text evidence="2">The sequence shown here is derived from an EMBL/GenBank/DDBJ whole genome shotgun (WGS) entry which is preliminary data.</text>
</comment>
<evidence type="ECO:0000313" key="2">
    <source>
        <dbReference type="EMBL" id="TNN72808.1"/>
    </source>
</evidence>
<keyword evidence="3" id="KW-1185">Reference proteome</keyword>
<proteinExistence type="predicted"/>
<gene>
    <name evidence="2" type="ORF">EYF80_016919</name>
</gene>
<dbReference type="OrthoDB" id="10479327at2759"/>
<evidence type="ECO:0000313" key="3">
    <source>
        <dbReference type="Proteomes" id="UP000314294"/>
    </source>
</evidence>
<evidence type="ECO:0000256" key="1">
    <source>
        <dbReference type="SAM" id="MobiDB-lite"/>
    </source>
</evidence>
<dbReference type="EMBL" id="SRLO01000132">
    <property type="protein sequence ID" value="TNN72808.1"/>
    <property type="molecule type" value="Genomic_DNA"/>
</dbReference>
<organism evidence="2 3">
    <name type="scientific">Liparis tanakae</name>
    <name type="common">Tanaka's snailfish</name>
    <dbReference type="NCBI Taxonomy" id="230148"/>
    <lineage>
        <taxon>Eukaryota</taxon>
        <taxon>Metazoa</taxon>
        <taxon>Chordata</taxon>
        <taxon>Craniata</taxon>
        <taxon>Vertebrata</taxon>
        <taxon>Euteleostomi</taxon>
        <taxon>Actinopterygii</taxon>
        <taxon>Neopterygii</taxon>
        <taxon>Teleostei</taxon>
        <taxon>Neoteleostei</taxon>
        <taxon>Acanthomorphata</taxon>
        <taxon>Eupercaria</taxon>
        <taxon>Perciformes</taxon>
        <taxon>Cottioidei</taxon>
        <taxon>Cottales</taxon>
        <taxon>Liparidae</taxon>
        <taxon>Liparis</taxon>
    </lineage>
</organism>
<dbReference type="Proteomes" id="UP000314294">
    <property type="component" value="Unassembled WGS sequence"/>
</dbReference>
<name>A0A4Z2I4C1_9TELE</name>